<dbReference type="Proteomes" id="UP001056120">
    <property type="component" value="Linkage Group LG15"/>
</dbReference>
<evidence type="ECO:0000313" key="2">
    <source>
        <dbReference type="Proteomes" id="UP001056120"/>
    </source>
</evidence>
<comment type="caution">
    <text evidence="1">The sequence shown here is derived from an EMBL/GenBank/DDBJ whole genome shotgun (WGS) entry which is preliminary data.</text>
</comment>
<name>A0ACB9FXD9_9ASTR</name>
<reference evidence="2" key="1">
    <citation type="journal article" date="2022" name="Mol. Ecol. Resour.">
        <title>The genomes of chicory, endive, great burdock and yacon provide insights into Asteraceae palaeo-polyploidization history and plant inulin production.</title>
        <authorList>
            <person name="Fan W."/>
            <person name="Wang S."/>
            <person name="Wang H."/>
            <person name="Wang A."/>
            <person name="Jiang F."/>
            <person name="Liu H."/>
            <person name="Zhao H."/>
            <person name="Xu D."/>
            <person name="Zhang Y."/>
        </authorList>
    </citation>
    <scope>NUCLEOTIDE SEQUENCE [LARGE SCALE GENOMIC DNA]</scope>
    <source>
        <strain evidence="2">cv. Yunnan</strain>
    </source>
</reference>
<sequence>MYQDLRKEYWWPGMKYEVTQYVSKCLTCSQVKAEHQKPYGKIQPLDIPEWKWEHITMDFMTKQPRTAKGHDTIWVIMDHLTKSAHFLPIRETFSSERLAEVFINEVVARHGMPLMIVSDRDTRFKSRFWKRFHDAMGTRLNISTAYYPQTDGQSERTIQTLEDMLRACIIDFGGSWDSHLPLAEFSYNNSHHTTIGMPPYEMLYGRRCRTPVCWGEIGQKELGSLEVVREMSERIMARVSEVAYRLELHDGLSGIHPTFHVSHLRKCLRKCLRKVDNSLNYIEEPVAILDRKEKRLRNKVIQLVKVRWMLQKGSESTWETEVEMRESYPQLFDL</sequence>
<protein>
    <submittedName>
        <fullName evidence="1">Uncharacterized protein</fullName>
    </submittedName>
</protein>
<evidence type="ECO:0000313" key="1">
    <source>
        <dbReference type="EMBL" id="KAI3775800.1"/>
    </source>
</evidence>
<gene>
    <name evidence="1" type="ORF">L1987_45554</name>
</gene>
<reference evidence="1 2" key="2">
    <citation type="journal article" date="2022" name="Mol. Ecol. Resour.">
        <title>The genomes of chicory, endive, great burdock and yacon provide insights into Asteraceae paleo-polyploidization history and plant inulin production.</title>
        <authorList>
            <person name="Fan W."/>
            <person name="Wang S."/>
            <person name="Wang H."/>
            <person name="Wang A."/>
            <person name="Jiang F."/>
            <person name="Liu H."/>
            <person name="Zhao H."/>
            <person name="Xu D."/>
            <person name="Zhang Y."/>
        </authorList>
    </citation>
    <scope>NUCLEOTIDE SEQUENCE [LARGE SCALE GENOMIC DNA]</scope>
    <source>
        <strain evidence="2">cv. Yunnan</strain>
        <tissue evidence="1">Leaves</tissue>
    </source>
</reference>
<organism evidence="1 2">
    <name type="scientific">Smallanthus sonchifolius</name>
    <dbReference type="NCBI Taxonomy" id="185202"/>
    <lineage>
        <taxon>Eukaryota</taxon>
        <taxon>Viridiplantae</taxon>
        <taxon>Streptophyta</taxon>
        <taxon>Embryophyta</taxon>
        <taxon>Tracheophyta</taxon>
        <taxon>Spermatophyta</taxon>
        <taxon>Magnoliopsida</taxon>
        <taxon>eudicotyledons</taxon>
        <taxon>Gunneridae</taxon>
        <taxon>Pentapetalae</taxon>
        <taxon>asterids</taxon>
        <taxon>campanulids</taxon>
        <taxon>Asterales</taxon>
        <taxon>Asteraceae</taxon>
        <taxon>Asteroideae</taxon>
        <taxon>Heliantheae alliance</taxon>
        <taxon>Millerieae</taxon>
        <taxon>Smallanthus</taxon>
    </lineage>
</organism>
<proteinExistence type="predicted"/>
<keyword evidence="2" id="KW-1185">Reference proteome</keyword>
<accession>A0ACB9FXD9</accession>
<dbReference type="EMBL" id="CM042032">
    <property type="protein sequence ID" value="KAI3775800.1"/>
    <property type="molecule type" value="Genomic_DNA"/>
</dbReference>